<dbReference type="Pfam" id="PF00078">
    <property type="entry name" value="RVT_1"/>
    <property type="match status" value="1"/>
</dbReference>
<comment type="caution">
    <text evidence="3">The sequence shown here is derived from an EMBL/GenBank/DDBJ whole genome shotgun (WGS) entry which is preliminary data.</text>
</comment>
<gene>
    <name evidence="3" type="primary">ltrA</name>
    <name evidence="3" type="ORF">DNK49_23035</name>
</gene>
<dbReference type="CDD" id="cd01651">
    <property type="entry name" value="RT_G2_intron"/>
    <property type="match status" value="1"/>
</dbReference>
<dbReference type="AlphaFoldDB" id="A0A323UME7"/>
<protein>
    <submittedName>
        <fullName evidence="3">Group II intron reverse transcriptase/maturase</fullName>
    </submittedName>
</protein>
<dbReference type="PANTHER" id="PTHR34047">
    <property type="entry name" value="NUCLEAR INTRON MATURASE 1, MITOCHONDRIAL-RELATED"/>
    <property type="match status" value="1"/>
</dbReference>
<evidence type="ECO:0000313" key="4">
    <source>
        <dbReference type="Proteomes" id="UP000248259"/>
    </source>
</evidence>
<evidence type="ECO:0000313" key="3">
    <source>
        <dbReference type="EMBL" id="PZA14222.1"/>
    </source>
</evidence>
<accession>A0A323UME7</accession>
<dbReference type="GO" id="GO:0003964">
    <property type="term" value="F:RNA-directed DNA polymerase activity"/>
    <property type="evidence" value="ECO:0007669"/>
    <property type="project" value="UniProtKB-KW"/>
</dbReference>
<evidence type="ECO:0000259" key="2">
    <source>
        <dbReference type="PROSITE" id="PS50878"/>
    </source>
</evidence>
<dbReference type="OrthoDB" id="8538592at2"/>
<dbReference type="EMBL" id="QKOE01000070">
    <property type="protein sequence ID" value="PZA14222.1"/>
    <property type="molecule type" value="Genomic_DNA"/>
</dbReference>
<organism evidence="3 4">
    <name type="scientific">Parazoarcus communis SWub3 = DSM 12120</name>
    <dbReference type="NCBI Taxonomy" id="1121029"/>
    <lineage>
        <taxon>Bacteria</taxon>
        <taxon>Pseudomonadati</taxon>
        <taxon>Pseudomonadota</taxon>
        <taxon>Betaproteobacteria</taxon>
        <taxon>Rhodocyclales</taxon>
        <taxon>Zoogloeaceae</taxon>
        <taxon>Parazoarcus</taxon>
    </lineage>
</organism>
<dbReference type="NCBIfam" id="TIGR04416">
    <property type="entry name" value="group_II_RT_mat"/>
    <property type="match status" value="1"/>
</dbReference>
<evidence type="ECO:0000256" key="1">
    <source>
        <dbReference type="ARBA" id="ARBA00034120"/>
    </source>
</evidence>
<keyword evidence="3" id="KW-0695">RNA-directed DNA polymerase</keyword>
<proteinExistence type="inferred from homology"/>
<dbReference type="RefSeq" id="WP_110530405.1">
    <property type="nucleotide sequence ID" value="NZ_QKOE01000070.1"/>
</dbReference>
<feature type="non-terminal residue" evidence="3">
    <location>
        <position position="263"/>
    </location>
</feature>
<sequence length="263" mass="29724">MSATKPFAIDKWQVYEAYQAVKANAGSAGVDRQSIEAFEEDLKGNLYKIWNRMSSGSYFPPPVKAVAIPKKNGGVRILGVPTVADRVAQMVVKRVIEPELEARFLPDSYGYRPGRSALEAVAVTRQRCWQYPWGLEFDIKGLFDNIDHALLLRALEKHVKCEWAMLYIKRWLTAPLQHADGTLEERTKGTPQGGVVSPVLANLFLHYTFDVWVTKRYPDNPWCRYADGGLVHCRTEQEAQALRAALDARFAQCALTMHPDKTK</sequence>
<dbReference type="Proteomes" id="UP000248259">
    <property type="component" value="Unassembled WGS sequence"/>
</dbReference>
<keyword evidence="4" id="KW-1185">Reference proteome</keyword>
<dbReference type="PANTHER" id="PTHR34047:SF3">
    <property type="entry name" value="BLR2052 PROTEIN"/>
    <property type="match status" value="1"/>
</dbReference>
<comment type="similarity">
    <text evidence="1">Belongs to the bacterial reverse transcriptase family.</text>
</comment>
<dbReference type="InterPro" id="IPR043502">
    <property type="entry name" value="DNA/RNA_pol_sf"/>
</dbReference>
<dbReference type="InterPro" id="IPR000477">
    <property type="entry name" value="RT_dom"/>
</dbReference>
<keyword evidence="3" id="KW-0808">Transferase</keyword>
<dbReference type="InterPro" id="IPR030931">
    <property type="entry name" value="Group_II_RT_mat"/>
</dbReference>
<reference evidence="3 4" key="1">
    <citation type="submission" date="2018-06" db="EMBL/GenBank/DDBJ databases">
        <title>Azoarcus communis strain SWub3 genome.</title>
        <authorList>
            <person name="Zorraquino Salvo V."/>
            <person name="Toubiana D."/>
            <person name="Blumwald E."/>
        </authorList>
    </citation>
    <scope>NUCLEOTIDE SEQUENCE [LARGE SCALE GENOMIC DNA]</scope>
    <source>
        <strain evidence="3 4">SWub3</strain>
    </source>
</reference>
<dbReference type="PROSITE" id="PS50878">
    <property type="entry name" value="RT_POL"/>
    <property type="match status" value="1"/>
</dbReference>
<name>A0A323UME7_9RHOO</name>
<keyword evidence="3" id="KW-0548">Nucleotidyltransferase</keyword>
<dbReference type="SUPFAM" id="SSF56672">
    <property type="entry name" value="DNA/RNA polymerases"/>
    <property type="match status" value="1"/>
</dbReference>
<feature type="domain" description="Reverse transcriptase" evidence="2">
    <location>
        <begin position="49"/>
        <end position="263"/>
    </location>
</feature>
<dbReference type="InterPro" id="IPR051083">
    <property type="entry name" value="GrpII_Intron_Splice-Mob/Def"/>
</dbReference>